<evidence type="ECO:0000313" key="10">
    <source>
        <dbReference type="Proteomes" id="UP000265750"/>
    </source>
</evidence>
<evidence type="ECO:0000259" key="8">
    <source>
        <dbReference type="PROSITE" id="PS50109"/>
    </source>
</evidence>
<dbReference type="SUPFAM" id="SSF55874">
    <property type="entry name" value="ATPase domain of HSP90 chaperone/DNA topoisomerase II/histidine kinase"/>
    <property type="match status" value="1"/>
</dbReference>
<dbReference type="InterPro" id="IPR011102">
    <property type="entry name" value="Sig_transdc_His_kinase_HWE"/>
</dbReference>
<accession>A0A3A1WNR8</accession>
<dbReference type="AlphaFoldDB" id="A0A3A1WNR8"/>
<reference evidence="10" key="1">
    <citation type="submission" date="2018-09" db="EMBL/GenBank/DDBJ databases">
        <authorList>
            <person name="Tuo L."/>
        </authorList>
    </citation>
    <scope>NUCLEOTIDE SEQUENCE [LARGE SCALE GENOMIC DNA]</scope>
    <source>
        <strain evidence="10">M2BS4Y-1</strain>
    </source>
</reference>
<evidence type="ECO:0000256" key="6">
    <source>
        <dbReference type="ARBA" id="ARBA00022777"/>
    </source>
</evidence>
<dbReference type="GO" id="GO:0005524">
    <property type="term" value="F:ATP binding"/>
    <property type="evidence" value="ECO:0007669"/>
    <property type="project" value="UniProtKB-KW"/>
</dbReference>
<dbReference type="Gene3D" id="3.30.450.40">
    <property type="match status" value="1"/>
</dbReference>
<sequence>MEIEQAPGEPRRDELAYRLKQQKLLAEFGRLTLQAADLPALFAGATELCARGLEAPYCKVLEYRAPQNDLLMRGGWGWGPGEVGVATLGADLESPAGYAFHTGEAVLSNHLTDETRFRTPKLLADYGVRRAVNVLVDRGGHHQRSFGVLEVDSPDPGDFDASDVDFLSGCARVLGAAIERVETDRHLKEALETQAMLTREMNHRVKNSLGVVGGLLRVNANVVSDPKAKAALVDAEARIMTIARVHDHLWKGASVTEVDLSTFLDDLCSQLGFATAGLEIQCRADPVVVSADKAIPVGLIVNELVTNAVKYAYEEGEPGVIEVALWQKGERAMLRVRDGGRGLPESFDLEASRKSFGMRVILSLVRQLDAELTVESVPRGASFLLAFDPVTAS</sequence>
<keyword evidence="6" id="KW-0418">Kinase</keyword>
<evidence type="ECO:0000256" key="4">
    <source>
        <dbReference type="ARBA" id="ARBA00022679"/>
    </source>
</evidence>
<dbReference type="InterPro" id="IPR005467">
    <property type="entry name" value="His_kinase_dom"/>
</dbReference>
<dbReference type="SMART" id="SM00387">
    <property type="entry name" value="HATPase_c"/>
    <property type="match status" value="1"/>
</dbReference>
<dbReference type="PANTHER" id="PTHR41523">
    <property type="entry name" value="TWO-COMPONENT SYSTEM SENSOR PROTEIN"/>
    <property type="match status" value="1"/>
</dbReference>
<keyword evidence="7" id="KW-0067">ATP-binding</keyword>
<dbReference type="Pfam" id="PF02518">
    <property type="entry name" value="HATPase_c"/>
    <property type="match status" value="1"/>
</dbReference>
<dbReference type="EC" id="2.7.13.3" evidence="2"/>
<evidence type="ECO:0000256" key="2">
    <source>
        <dbReference type="ARBA" id="ARBA00012438"/>
    </source>
</evidence>
<protein>
    <recommendedName>
        <fullName evidence="2">histidine kinase</fullName>
        <ecNumber evidence="2">2.7.13.3</ecNumber>
    </recommendedName>
</protein>
<dbReference type="InterPro" id="IPR003018">
    <property type="entry name" value="GAF"/>
</dbReference>
<keyword evidence="10" id="KW-1185">Reference proteome</keyword>
<feature type="domain" description="Histidine kinase" evidence="8">
    <location>
        <begin position="200"/>
        <end position="391"/>
    </location>
</feature>
<keyword evidence="4" id="KW-0808">Transferase</keyword>
<dbReference type="SMART" id="SM00911">
    <property type="entry name" value="HWE_HK"/>
    <property type="match status" value="1"/>
</dbReference>
<evidence type="ECO:0000256" key="7">
    <source>
        <dbReference type="ARBA" id="ARBA00022840"/>
    </source>
</evidence>
<dbReference type="PROSITE" id="PS50109">
    <property type="entry name" value="HIS_KIN"/>
    <property type="match status" value="1"/>
</dbReference>
<dbReference type="RefSeq" id="WP_119538511.1">
    <property type="nucleotide sequence ID" value="NZ_QYRN01000002.1"/>
</dbReference>
<dbReference type="Proteomes" id="UP000265750">
    <property type="component" value="Unassembled WGS sequence"/>
</dbReference>
<dbReference type="InterPro" id="IPR036890">
    <property type="entry name" value="HATPase_C_sf"/>
</dbReference>
<dbReference type="Pfam" id="PF13185">
    <property type="entry name" value="GAF_2"/>
    <property type="match status" value="1"/>
</dbReference>
<proteinExistence type="predicted"/>
<dbReference type="InterPro" id="IPR011495">
    <property type="entry name" value="Sig_transdc_His_kin_sub2_dim/P"/>
</dbReference>
<dbReference type="Pfam" id="PF07568">
    <property type="entry name" value="HisKA_2"/>
    <property type="match status" value="1"/>
</dbReference>
<evidence type="ECO:0000256" key="3">
    <source>
        <dbReference type="ARBA" id="ARBA00022553"/>
    </source>
</evidence>
<dbReference type="InterPro" id="IPR029016">
    <property type="entry name" value="GAF-like_dom_sf"/>
</dbReference>
<dbReference type="OrthoDB" id="489241at2"/>
<keyword evidence="5" id="KW-0547">Nucleotide-binding</keyword>
<evidence type="ECO:0000313" key="9">
    <source>
        <dbReference type="EMBL" id="RIY02432.1"/>
    </source>
</evidence>
<organism evidence="9 10">
    <name type="scientific">Aureimonas flava</name>
    <dbReference type="NCBI Taxonomy" id="2320271"/>
    <lineage>
        <taxon>Bacteria</taxon>
        <taxon>Pseudomonadati</taxon>
        <taxon>Pseudomonadota</taxon>
        <taxon>Alphaproteobacteria</taxon>
        <taxon>Hyphomicrobiales</taxon>
        <taxon>Aurantimonadaceae</taxon>
        <taxon>Aureimonas</taxon>
    </lineage>
</organism>
<keyword evidence="3" id="KW-0597">Phosphoprotein</keyword>
<dbReference type="EMBL" id="QYRN01000002">
    <property type="protein sequence ID" value="RIY02432.1"/>
    <property type="molecule type" value="Genomic_DNA"/>
</dbReference>
<evidence type="ECO:0000256" key="5">
    <source>
        <dbReference type="ARBA" id="ARBA00022741"/>
    </source>
</evidence>
<dbReference type="SUPFAM" id="SSF55781">
    <property type="entry name" value="GAF domain-like"/>
    <property type="match status" value="1"/>
</dbReference>
<name>A0A3A1WNR8_9HYPH</name>
<dbReference type="PANTHER" id="PTHR41523:SF8">
    <property type="entry name" value="ETHYLENE RESPONSE SENSOR PROTEIN"/>
    <property type="match status" value="1"/>
</dbReference>
<gene>
    <name evidence="9" type="ORF">D3218_03380</name>
</gene>
<comment type="caution">
    <text evidence="9">The sequence shown here is derived from an EMBL/GenBank/DDBJ whole genome shotgun (WGS) entry which is preliminary data.</text>
</comment>
<dbReference type="GO" id="GO:0004673">
    <property type="term" value="F:protein histidine kinase activity"/>
    <property type="evidence" value="ECO:0007669"/>
    <property type="project" value="UniProtKB-EC"/>
</dbReference>
<comment type="catalytic activity">
    <reaction evidence="1">
        <text>ATP + protein L-histidine = ADP + protein N-phospho-L-histidine.</text>
        <dbReference type="EC" id="2.7.13.3"/>
    </reaction>
</comment>
<dbReference type="InterPro" id="IPR003594">
    <property type="entry name" value="HATPase_dom"/>
</dbReference>
<dbReference type="SMART" id="SM00065">
    <property type="entry name" value="GAF"/>
    <property type="match status" value="1"/>
</dbReference>
<evidence type="ECO:0000256" key="1">
    <source>
        <dbReference type="ARBA" id="ARBA00000085"/>
    </source>
</evidence>
<dbReference type="Gene3D" id="3.30.565.10">
    <property type="entry name" value="Histidine kinase-like ATPase, C-terminal domain"/>
    <property type="match status" value="1"/>
</dbReference>